<dbReference type="GeneID" id="63776246"/>
<proteinExistence type="predicted"/>
<organism evidence="1 2">
    <name type="scientific">Pseudomassariella vexata</name>
    <dbReference type="NCBI Taxonomy" id="1141098"/>
    <lineage>
        <taxon>Eukaryota</taxon>
        <taxon>Fungi</taxon>
        <taxon>Dikarya</taxon>
        <taxon>Ascomycota</taxon>
        <taxon>Pezizomycotina</taxon>
        <taxon>Sordariomycetes</taxon>
        <taxon>Xylariomycetidae</taxon>
        <taxon>Amphisphaeriales</taxon>
        <taxon>Pseudomassariaceae</taxon>
        <taxon>Pseudomassariella</taxon>
    </lineage>
</organism>
<keyword evidence="2" id="KW-1185">Reference proteome</keyword>
<comment type="caution">
    <text evidence="1">The sequence shown here is derived from an EMBL/GenBank/DDBJ whole genome shotgun (WGS) entry which is preliminary data.</text>
</comment>
<sequence>MRQAAGAVSIDWIEVSAKICTRVMLLACIWTLDQVRALVDDCAMTRTRGVCMRFSVRLDWRIFPSTLELRRQKYWWLNHGAEIRWLKS</sequence>
<gene>
    <name evidence="1" type="ORF">BCR38DRAFT_430403</name>
</gene>
<protein>
    <submittedName>
        <fullName evidence="1">Uncharacterized protein</fullName>
    </submittedName>
</protein>
<name>A0A1Y2E5B2_9PEZI</name>
<dbReference type="EMBL" id="MCFJ01000005">
    <property type="protein sequence ID" value="ORY66476.1"/>
    <property type="molecule type" value="Genomic_DNA"/>
</dbReference>
<evidence type="ECO:0000313" key="1">
    <source>
        <dbReference type="EMBL" id="ORY66476.1"/>
    </source>
</evidence>
<accession>A0A1Y2E5B2</accession>
<evidence type="ECO:0000313" key="2">
    <source>
        <dbReference type="Proteomes" id="UP000193689"/>
    </source>
</evidence>
<dbReference type="AlphaFoldDB" id="A0A1Y2E5B2"/>
<reference evidence="1 2" key="1">
    <citation type="submission" date="2016-07" db="EMBL/GenBank/DDBJ databases">
        <title>Pervasive Adenine N6-methylation of Active Genes in Fungi.</title>
        <authorList>
            <consortium name="DOE Joint Genome Institute"/>
            <person name="Mondo S.J."/>
            <person name="Dannebaum R.O."/>
            <person name="Kuo R.C."/>
            <person name="Labutti K."/>
            <person name="Haridas S."/>
            <person name="Kuo A."/>
            <person name="Salamov A."/>
            <person name="Ahrendt S.R."/>
            <person name="Lipzen A."/>
            <person name="Sullivan W."/>
            <person name="Andreopoulos W.B."/>
            <person name="Clum A."/>
            <person name="Lindquist E."/>
            <person name="Daum C."/>
            <person name="Ramamoorthy G.K."/>
            <person name="Gryganskyi A."/>
            <person name="Culley D."/>
            <person name="Magnuson J.K."/>
            <person name="James T.Y."/>
            <person name="O'Malley M.A."/>
            <person name="Stajich J.E."/>
            <person name="Spatafora J.W."/>
            <person name="Visel A."/>
            <person name="Grigoriev I.V."/>
        </authorList>
    </citation>
    <scope>NUCLEOTIDE SEQUENCE [LARGE SCALE GENOMIC DNA]</scope>
    <source>
        <strain evidence="1 2">CBS 129021</strain>
    </source>
</reference>
<dbReference type="InParanoid" id="A0A1Y2E5B2"/>
<dbReference type="RefSeq" id="XP_040717440.1">
    <property type="nucleotide sequence ID" value="XM_040860034.1"/>
</dbReference>
<dbReference type="Proteomes" id="UP000193689">
    <property type="component" value="Unassembled WGS sequence"/>
</dbReference>